<protein>
    <submittedName>
        <fullName evidence="2">Uncharacterized protein</fullName>
    </submittedName>
</protein>
<accession>A0A5D2EBI0</accession>
<keyword evidence="3" id="KW-1185">Reference proteome</keyword>
<name>A0A5D2EBI0_GOSDA</name>
<organism evidence="2 3">
    <name type="scientific">Gossypium darwinii</name>
    <name type="common">Darwin's cotton</name>
    <name type="synonym">Gossypium barbadense var. darwinii</name>
    <dbReference type="NCBI Taxonomy" id="34276"/>
    <lineage>
        <taxon>Eukaryota</taxon>
        <taxon>Viridiplantae</taxon>
        <taxon>Streptophyta</taxon>
        <taxon>Embryophyta</taxon>
        <taxon>Tracheophyta</taxon>
        <taxon>Spermatophyta</taxon>
        <taxon>Magnoliopsida</taxon>
        <taxon>eudicotyledons</taxon>
        <taxon>Gunneridae</taxon>
        <taxon>Pentapetalae</taxon>
        <taxon>rosids</taxon>
        <taxon>malvids</taxon>
        <taxon>Malvales</taxon>
        <taxon>Malvaceae</taxon>
        <taxon>Malvoideae</taxon>
        <taxon>Gossypium</taxon>
    </lineage>
</organism>
<feature type="compositionally biased region" description="Basic and acidic residues" evidence="1">
    <location>
        <begin position="57"/>
        <end position="66"/>
    </location>
</feature>
<feature type="compositionally biased region" description="Polar residues" evidence="1">
    <location>
        <begin position="17"/>
        <end position="41"/>
    </location>
</feature>
<sequence length="228" mass="25386">MECFKKSTLIEEHGQTVGPQNSSDSTLNSNKRQKLSSTPDSGKNPGSIIQPRLSSQSHKDPEKLPSKEQPCSTSGNTDKAFVQRVHEHAPRLGKESEEQPCSTFDIKCPKLTFKPRKEKACSSSRTLETLAYNAKVPTPSNLCTTCPPKLALQFKNLVEDWVMPTLQSELTSSGDDDWLFQKKQNLNIKVKTHKDGNLNSNQMSSATWPRACFLPEADIYALAFTVPF</sequence>
<feature type="compositionally biased region" description="Basic and acidic residues" evidence="1">
    <location>
        <begin position="1"/>
        <end position="14"/>
    </location>
</feature>
<dbReference type="EMBL" id="CM017699">
    <property type="protein sequence ID" value="TYG90896.1"/>
    <property type="molecule type" value="Genomic_DNA"/>
</dbReference>
<dbReference type="Proteomes" id="UP000323506">
    <property type="component" value="Chromosome A12"/>
</dbReference>
<evidence type="ECO:0000256" key="1">
    <source>
        <dbReference type="SAM" id="MobiDB-lite"/>
    </source>
</evidence>
<dbReference type="AlphaFoldDB" id="A0A5D2EBI0"/>
<evidence type="ECO:0000313" key="3">
    <source>
        <dbReference type="Proteomes" id="UP000323506"/>
    </source>
</evidence>
<proteinExistence type="predicted"/>
<gene>
    <name evidence="2" type="ORF">ES288_A12G219600v1</name>
</gene>
<evidence type="ECO:0000313" key="2">
    <source>
        <dbReference type="EMBL" id="TYG90896.1"/>
    </source>
</evidence>
<reference evidence="2 3" key="1">
    <citation type="submission" date="2019-06" db="EMBL/GenBank/DDBJ databases">
        <title>WGS assembly of Gossypium darwinii.</title>
        <authorList>
            <person name="Chen Z.J."/>
            <person name="Sreedasyam A."/>
            <person name="Ando A."/>
            <person name="Song Q."/>
            <person name="De L."/>
            <person name="Hulse-Kemp A."/>
            <person name="Ding M."/>
            <person name="Ye W."/>
            <person name="Kirkbride R."/>
            <person name="Jenkins J."/>
            <person name="Plott C."/>
            <person name="Lovell J."/>
            <person name="Lin Y.-M."/>
            <person name="Vaughn R."/>
            <person name="Liu B."/>
            <person name="Li W."/>
            <person name="Simpson S."/>
            <person name="Scheffler B."/>
            <person name="Saski C."/>
            <person name="Grover C."/>
            <person name="Hu G."/>
            <person name="Conover J."/>
            <person name="Carlson J."/>
            <person name="Shu S."/>
            <person name="Boston L."/>
            <person name="Williams M."/>
            <person name="Peterson D."/>
            <person name="Mcgee K."/>
            <person name="Jones D."/>
            <person name="Wendel J."/>
            <person name="Stelly D."/>
            <person name="Grimwood J."/>
            <person name="Schmutz J."/>
        </authorList>
    </citation>
    <scope>NUCLEOTIDE SEQUENCE [LARGE SCALE GENOMIC DNA]</scope>
    <source>
        <strain evidence="2">1808015.09</strain>
    </source>
</reference>
<dbReference type="PANTHER" id="PTHR34660:SF9">
    <property type="entry name" value="DNA BINDING PROTEIN"/>
    <property type="match status" value="1"/>
</dbReference>
<dbReference type="PANTHER" id="PTHR34660">
    <property type="entry name" value="MYB-LIKE PROTEIN X"/>
    <property type="match status" value="1"/>
</dbReference>
<feature type="region of interest" description="Disordered" evidence="1">
    <location>
        <begin position="1"/>
        <end position="77"/>
    </location>
</feature>